<dbReference type="GeneID" id="25741089"/>
<dbReference type="Proteomes" id="UP000054498">
    <property type="component" value="Unassembled WGS sequence"/>
</dbReference>
<protein>
    <submittedName>
        <fullName evidence="2">Uncharacterized protein</fullName>
    </submittedName>
</protein>
<evidence type="ECO:0000313" key="2">
    <source>
        <dbReference type="EMBL" id="KIY99744.1"/>
    </source>
</evidence>
<dbReference type="AlphaFoldDB" id="A0A0D2M905"/>
<reference evidence="2 3" key="1">
    <citation type="journal article" date="2013" name="BMC Genomics">
        <title>Reconstruction of the lipid metabolism for the microalga Monoraphidium neglectum from its genome sequence reveals characteristics suitable for biofuel production.</title>
        <authorList>
            <person name="Bogen C."/>
            <person name="Al-Dilaimi A."/>
            <person name="Albersmeier A."/>
            <person name="Wichmann J."/>
            <person name="Grundmann M."/>
            <person name="Rupp O."/>
            <person name="Lauersen K.J."/>
            <person name="Blifernez-Klassen O."/>
            <person name="Kalinowski J."/>
            <person name="Goesmann A."/>
            <person name="Mussgnug J.H."/>
            <person name="Kruse O."/>
        </authorList>
    </citation>
    <scope>NUCLEOTIDE SEQUENCE [LARGE SCALE GENOMIC DNA]</scope>
    <source>
        <strain evidence="2 3">SAG 48.87</strain>
    </source>
</reference>
<keyword evidence="3" id="KW-1185">Reference proteome</keyword>
<dbReference type="EMBL" id="KK101755">
    <property type="protein sequence ID" value="KIY99744.1"/>
    <property type="molecule type" value="Genomic_DNA"/>
</dbReference>
<dbReference type="RefSeq" id="XP_013898764.1">
    <property type="nucleotide sequence ID" value="XM_014043310.1"/>
</dbReference>
<feature type="region of interest" description="Disordered" evidence="1">
    <location>
        <begin position="45"/>
        <end position="99"/>
    </location>
</feature>
<proteinExistence type="predicted"/>
<feature type="region of interest" description="Disordered" evidence="1">
    <location>
        <begin position="1"/>
        <end position="30"/>
    </location>
</feature>
<accession>A0A0D2M905</accession>
<evidence type="ECO:0000313" key="3">
    <source>
        <dbReference type="Proteomes" id="UP000054498"/>
    </source>
</evidence>
<organism evidence="2 3">
    <name type="scientific">Monoraphidium neglectum</name>
    <dbReference type="NCBI Taxonomy" id="145388"/>
    <lineage>
        <taxon>Eukaryota</taxon>
        <taxon>Viridiplantae</taxon>
        <taxon>Chlorophyta</taxon>
        <taxon>core chlorophytes</taxon>
        <taxon>Chlorophyceae</taxon>
        <taxon>CS clade</taxon>
        <taxon>Sphaeropleales</taxon>
        <taxon>Selenastraceae</taxon>
        <taxon>Monoraphidium</taxon>
    </lineage>
</organism>
<sequence>MPPLGQHEQPFRSAPPHVMPAAATAEAPTVTPHVAAPMAFAERGQGAAGEVPGCALRSSSEEFADGPAQKRPEGRAPQTRRQPDAGTLEAGADADGDADACVAPVGTFWAS</sequence>
<feature type="non-terminal residue" evidence="2">
    <location>
        <position position="111"/>
    </location>
</feature>
<feature type="compositionally biased region" description="Low complexity" evidence="1">
    <location>
        <begin position="19"/>
        <end position="30"/>
    </location>
</feature>
<name>A0A0D2M905_9CHLO</name>
<gene>
    <name evidence="2" type="ORF">MNEG_8213</name>
</gene>
<dbReference type="KEGG" id="mng:MNEG_8213"/>
<evidence type="ECO:0000256" key="1">
    <source>
        <dbReference type="SAM" id="MobiDB-lite"/>
    </source>
</evidence>